<dbReference type="InterPro" id="IPR015943">
    <property type="entry name" value="WD40/YVTN_repeat-like_dom_sf"/>
</dbReference>
<organism evidence="1 2">
    <name type="scientific">Muriicola jejuensis</name>
    <dbReference type="NCBI Taxonomy" id="504488"/>
    <lineage>
        <taxon>Bacteria</taxon>
        <taxon>Pseudomonadati</taxon>
        <taxon>Bacteroidota</taxon>
        <taxon>Flavobacteriia</taxon>
        <taxon>Flavobacteriales</taxon>
        <taxon>Flavobacteriaceae</taxon>
        <taxon>Muriicola</taxon>
    </lineage>
</organism>
<dbReference type="RefSeq" id="WP_163692031.1">
    <property type="nucleotide sequence ID" value="NZ_FXTW01000001.1"/>
</dbReference>
<dbReference type="InterPro" id="IPR051344">
    <property type="entry name" value="Vgb"/>
</dbReference>
<keyword evidence="2" id="KW-1185">Reference proteome</keyword>
<gene>
    <name evidence="1" type="ORF">GWK09_05730</name>
</gene>
<evidence type="ECO:0000313" key="1">
    <source>
        <dbReference type="EMBL" id="NER10006.1"/>
    </source>
</evidence>
<dbReference type="PANTHER" id="PTHR40274:SF4">
    <property type="entry name" value="BLL1406 PROTEIN"/>
    <property type="match status" value="1"/>
</dbReference>
<dbReference type="PROSITE" id="PS51257">
    <property type="entry name" value="PROKAR_LIPOPROTEIN"/>
    <property type="match status" value="1"/>
</dbReference>
<dbReference type="PANTHER" id="PTHR40274">
    <property type="entry name" value="VIRGINIAMYCIN B LYASE"/>
    <property type="match status" value="1"/>
</dbReference>
<sequence length="619" mass="66420">MNTIDKQKLWLPVRLAFLAVLVLAFSCSPEPELNSSDLYATNARSRNKNDKKSQNSQVKALVKGAKLQAANGLDVGPDGHLYVASVNGQEIVVMNKNNGKILKRFGPEDGVLGPDDLVFNPDGSALYWTDILVGEIGRMDMVTLEVKKQFVAPGVNPIRFTKDGSRLFTALDFLGDGLYELDPDLNAPARQIISCPDFPEDPTAVCLGFFNSFDTRMEDGRLWLYGPLFAANLIIAIDVTDELPTATLNFPADLFGGPAGGPAIRVVAGLDGSLENPAAAKFGPDGMLYVLDQAGELWKVNADGTDDKTLFTTLQPGLDNMTFDEDGSLYMTNNDHGWVAEILPSGQARYISPGGVIAPMGLAVMSGPNNQDKVYLADLFNLRQFNGTSGQQEAIYKGYLVPIVPEVGIAPLILPMNISQDGEDLVVSSWFSGGVQVWNPIQGVTEYYPDFGSPMDAVRFQDDIIVCNVDVLASPPEIGLFWASTGNIIDLGGALALPGGLATDGETLWVGDWATGTIWEITFNGEVPDSVEPLVTGLKNPEGLALDQNNGLLVVEWGESRLSRIDLDTGERTTVVDGLKLGKPGLGAPPMWSFDAVAVGPSGDIYLSIAGENAIYKVK</sequence>
<dbReference type="Gene3D" id="2.130.10.10">
    <property type="entry name" value="YVTN repeat-like/Quinoprotein amine dehydrogenase"/>
    <property type="match status" value="1"/>
</dbReference>
<reference evidence="1 2" key="1">
    <citation type="submission" date="2020-01" db="EMBL/GenBank/DDBJ databases">
        <title>Muriicola jejuensis KCTC 22299.</title>
        <authorList>
            <person name="Wang G."/>
        </authorList>
    </citation>
    <scope>NUCLEOTIDE SEQUENCE [LARGE SCALE GENOMIC DNA]</scope>
    <source>
        <strain evidence="1 2">KCTC 22299</strain>
    </source>
</reference>
<proteinExistence type="predicted"/>
<comment type="caution">
    <text evidence="1">The sequence shown here is derived from an EMBL/GenBank/DDBJ whole genome shotgun (WGS) entry which is preliminary data.</text>
</comment>
<dbReference type="SUPFAM" id="SSF63829">
    <property type="entry name" value="Calcium-dependent phosphotriesterase"/>
    <property type="match status" value="1"/>
</dbReference>
<dbReference type="InterPro" id="IPR011042">
    <property type="entry name" value="6-blade_b-propeller_TolB-like"/>
</dbReference>
<dbReference type="SUPFAM" id="SSF101898">
    <property type="entry name" value="NHL repeat"/>
    <property type="match status" value="1"/>
</dbReference>
<dbReference type="EMBL" id="JAABOP010000001">
    <property type="protein sequence ID" value="NER10006.1"/>
    <property type="molecule type" value="Genomic_DNA"/>
</dbReference>
<evidence type="ECO:0008006" key="3">
    <source>
        <dbReference type="Google" id="ProtNLM"/>
    </source>
</evidence>
<dbReference type="Gene3D" id="2.120.10.30">
    <property type="entry name" value="TolB, C-terminal domain"/>
    <property type="match status" value="2"/>
</dbReference>
<protein>
    <recommendedName>
        <fullName evidence="3">SMP-30/Gluconolactonase/LRE-like region domain-containing protein</fullName>
    </recommendedName>
</protein>
<dbReference type="Proteomes" id="UP000468443">
    <property type="component" value="Unassembled WGS sequence"/>
</dbReference>
<evidence type="ECO:0000313" key="2">
    <source>
        <dbReference type="Proteomes" id="UP000468443"/>
    </source>
</evidence>
<name>A0A6P0UII5_9FLAO</name>
<dbReference type="AlphaFoldDB" id="A0A6P0UII5"/>
<accession>A0A6P0UII5</accession>